<accession>A0A0E3SSI1</accession>
<dbReference type="Proteomes" id="UP000033048">
    <property type="component" value="Chromosome"/>
</dbReference>
<proteinExistence type="predicted"/>
<dbReference type="Pfam" id="PF13489">
    <property type="entry name" value="Methyltransf_23"/>
    <property type="match status" value="1"/>
</dbReference>
<organism evidence="1 2">
    <name type="scientific">Methanococcoides methylutens MM1</name>
    <dbReference type="NCBI Taxonomy" id="1434104"/>
    <lineage>
        <taxon>Archaea</taxon>
        <taxon>Methanobacteriati</taxon>
        <taxon>Methanobacteriota</taxon>
        <taxon>Stenosarchaea group</taxon>
        <taxon>Methanomicrobia</taxon>
        <taxon>Methanosarcinales</taxon>
        <taxon>Methanosarcinaceae</taxon>
        <taxon>Methanococcoides</taxon>
    </lineage>
</organism>
<dbReference type="STRING" id="1434104.MCMEM_2108"/>
<name>A0A0E3SSI1_METMT</name>
<dbReference type="KEGG" id="mmet:MCMEM_2108"/>
<gene>
    <name evidence="1" type="ORF">MCMEM_2108</name>
</gene>
<dbReference type="CDD" id="cd02440">
    <property type="entry name" value="AdoMet_MTases"/>
    <property type="match status" value="1"/>
</dbReference>
<dbReference type="SUPFAM" id="SSF53335">
    <property type="entry name" value="S-adenosyl-L-methionine-dependent methyltransferases"/>
    <property type="match status" value="1"/>
</dbReference>
<sequence length="211" mass="24524">MLRKIKKITLDLKNNLVYRNNINKMYSGKFFRKNIELSAYSANILINLLMEKYNPNSVLDIGCGNGIYLKEFQNNNVDILGVDGSANAKKTALISPELILLKDLREPFFINSKFDLTLCIEVAEHIDEEYVDTFINNICNYSNRIIFTAAPPGQGGTHHVNEQPCEYWIKKFARYNYILDTNETELTSRELEAQNGVFWLYKNLMIFKKRF</sequence>
<evidence type="ECO:0000313" key="2">
    <source>
        <dbReference type="Proteomes" id="UP000033048"/>
    </source>
</evidence>
<evidence type="ECO:0000313" key="1">
    <source>
        <dbReference type="EMBL" id="AKB86161.1"/>
    </source>
</evidence>
<protein>
    <recommendedName>
        <fullName evidence="3">Methyltransferase domain-containing protein</fullName>
    </recommendedName>
</protein>
<dbReference type="Gene3D" id="3.40.50.150">
    <property type="entry name" value="Vaccinia Virus protein VP39"/>
    <property type="match status" value="1"/>
</dbReference>
<dbReference type="InterPro" id="IPR029063">
    <property type="entry name" value="SAM-dependent_MTases_sf"/>
</dbReference>
<dbReference type="AlphaFoldDB" id="A0A0E3SSI1"/>
<reference evidence="1 2" key="1">
    <citation type="submission" date="2014-07" db="EMBL/GenBank/DDBJ databases">
        <title>Methanogenic archaea and the global carbon cycle.</title>
        <authorList>
            <person name="Henriksen J.R."/>
            <person name="Luke J."/>
            <person name="Reinhart S."/>
            <person name="Benedict M.N."/>
            <person name="Youngblut N.D."/>
            <person name="Metcalf M.E."/>
            <person name="Whitaker R.J."/>
            <person name="Metcalf W.W."/>
        </authorList>
    </citation>
    <scope>NUCLEOTIDE SEQUENCE [LARGE SCALE GENOMIC DNA]</scope>
    <source>
        <strain evidence="1 2">MM1</strain>
    </source>
</reference>
<dbReference type="GeneID" id="24894699"/>
<dbReference type="HOGENOM" id="CLU_1121962_0_0_2"/>
<dbReference type="OrthoDB" id="1018at2157"/>
<evidence type="ECO:0008006" key="3">
    <source>
        <dbReference type="Google" id="ProtNLM"/>
    </source>
</evidence>
<dbReference type="RefSeq" id="WP_048206162.1">
    <property type="nucleotide sequence ID" value="NZ_CP009518.1"/>
</dbReference>
<keyword evidence="2" id="KW-1185">Reference proteome</keyword>
<dbReference type="EMBL" id="CP009518">
    <property type="protein sequence ID" value="AKB86161.1"/>
    <property type="molecule type" value="Genomic_DNA"/>
</dbReference>